<dbReference type="Pfam" id="PF01408">
    <property type="entry name" value="GFO_IDH_MocA"/>
    <property type="match status" value="1"/>
</dbReference>
<dbReference type="RefSeq" id="WP_177720287.1">
    <property type="nucleotide sequence ID" value="NZ_JACRSQ010000005.1"/>
</dbReference>
<dbReference type="InterPro" id="IPR050463">
    <property type="entry name" value="Gfo/Idh/MocA_oxidrdct_glycsds"/>
</dbReference>
<keyword evidence="1" id="KW-0560">Oxidoreductase</keyword>
<sequence>MRTMKIGIVGCGSISGIYLKNLTYRYKEVEIIGVCDLIRERAEKAVEEYKIPKLYEDMYELFADPDVDIVLNLTRPYEHFGVTSEALKAGKHVYSEKPLGATLEEGRELIALAKEKNLLIGGAPDTFMGAGIQTCRKLMDDGYIGTPVGASAFMVCHGHETWHPDPEFYYKFGGGPMMDMGPYYLTALVNLLGAVASISGMTKSTFSQRTITSEPHYGEIVDVDVPTYITGMMQFACGAIGTIFTTFDVYKAEMPWIEIYGSQGTLSVPDPNGFGGPVRLYRPEEGRFYDIPLTFGYADNSRGMGLADMAKAIQTGRNFRASSDITFHVLEIMTGFQRSQEQGRHIALESRPSRPAPMLRHELEGIFEV</sequence>
<evidence type="ECO:0000313" key="4">
    <source>
        <dbReference type="EMBL" id="MBC8542873.1"/>
    </source>
</evidence>
<evidence type="ECO:0000259" key="3">
    <source>
        <dbReference type="Pfam" id="PF22725"/>
    </source>
</evidence>
<dbReference type="InterPro" id="IPR036291">
    <property type="entry name" value="NAD(P)-bd_dom_sf"/>
</dbReference>
<reference evidence="4" key="1">
    <citation type="submission" date="2020-08" db="EMBL/GenBank/DDBJ databases">
        <title>Genome public.</title>
        <authorList>
            <person name="Liu C."/>
            <person name="Sun Q."/>
        </authorList>
    </citation>
    <scope>NUCLEOTIDE SEQUENCE</scope>
    <source>
        <strain evidence="4">NSJ-32</strain>
    </source>
</reference>
<dbReference type="InterPro" id="IPR000683">
    <property type="entry name" value="Gfo/Idh/MocA-like_OxRdtase_N"/>
</dbReference>
<evidence type="ECO:0000256" key="1">
    <source>
        <dbReference type="ARBA" id="ARBA00023002"/>
    </source>
</evidence>
<name>A0A926DPM8_9FIRM</name>
<evidence type="ECO:0000313" key="5">
    <source>
        <dbReference type="Proteomes" id="UP000657006"/>
    </source>
</evidence>
<dbReference type="PANTHER" id="PTHR43818">
    <property type="entry name" value="BCDNA.GH03377"/>
    <property type="match status" value="1"/>
</dbReference>
<comment type="caution">
    <text evidence="4">The sequence shown here is derived from an EMBL/GenBank/DDBJ whole genome shotgun (WGS) entry which is preliminary data.</text>
</comment>
<accession>A0A926DPM8</accession>
<dbReference type="SUPFAM" id="SSF55347">
    <property type="entry name" value="Glyceraldehyde-3-phosphate dehydrogenase-like, C-terminal domain"/>
    <property type="match status" value="1"/>
</dbReference>
<organism evidence="4 5">
    <name type="scientific">Bianquea renquensis</name>
    <dbReference type="NCBI Taxonomy" id="2763661"/>
    <lineage>
        <taxon>Bacteria</taxon>
        <taxon>Bacillati</taxon>
        <taxon>Bacillota</taxon>
        <taxon>Clostridia</taxon>
        <taxon>Eubacteriales</taxon>
        <taxon>Bianqueaceae</taxon>
        <taxon>Bianquea</taxon>
    </lineage>
</organism>
<gene>
    <name evidence="4" type="ORF">H8730_04855</name>
</gene>
<dbReference type="InterPro" id="IPR055170">
    <property type="entry name" value="GFO_IDH_MocA-like_dom"/>
</dbReference>
<feature type="domain" description="GFO/IDH/MocA-like oxidoreductase" evidence="3">
    <location>
        <begin position="132"/>
        <end position="266"/>
    </location>
</feature>
<feature type="domain" description="Gfo/Idh/MocA-like oxidoreductase N-terminal" evidence="2">
    <location>
        <begin position="4"/>
        <end position="119"/>
    </location>
</feature>
<keyword evidence="5" id="KW-1185">Reference proteome</keyword>
<dbReference type="SUPFAM" id="SSF51735">
    <property type="entry name" value="NAD(P)-binding Rossmann-fold domains"/>
    <property type="match status" value="1"/>
</dbReference>
<dbReference type="Pfam" id="PF22725">
    <property type="entry name" value="GFO_IDH_MocA_C3"/>
    <property type="match status" value="1"/>
</dbReference>
<dbReference type="GO" id="GO:0000166">
    <property type="term" value="F:nucleotide binding"/>
    <property type="evidence" value="ECO:0007669"/>
    <property type="project" value="InterPro"/>
</dbReference>
<protein>
    <submittedName>
        <fullName evidence="4">Gfo/Idh/MocA family oxidoreductase</fullName>
    </submittedName>
</protein>
<dbReference type="Gene3D" id="3.40.50.720">
    <property type="entry name" value="NAD(P)-binding Rossmann-like Domain"/>
    <property type="match status" value="1"/>
</dbReference>
<dbReference type="EMBL" id="JACRSQ010000005">
    <property type="protein sequence ID" value="MBC8542873.1"/>
    <property type="molecule type" value="Genomic_DNA"/>
</dbReference>
<dbReference type="GO" id="GO:0016491">
    <property type="term" value="F:oxidoreductase activity"/>
    <property type="evidence" value="ECO:0007669"/>
    <property type="project" value="UniProtKB-KW"/>
</dbReference>
<proteinExistence type="predicted"/>
<dbReference type="PANTHER" id="PTHR43818:SF11">
    <property type="entry name" value="BCDNA.GH03377"/>
    <property type="match status" value="1"/>
</dbReference>
<dbReference type="Proteomes" id="UP000657006">
    <property type="component" value="Unassembled WGS sequence"/>
</dbReference>
<dbReference type="AlphaFoldDB" id="A0A926DPM8"/>
<evidence type="ECO:0000259" key="2">
    <source>
        <dbReference type="Pfam" id="PF01408"/>
    </source>
</evidence>
<dbReference type="Gene3D" id="3.30.360.10">
    <property type="entry name" value="Dihydrodipicolinate Reductase, domain 2"/>
    <property type="match status" value="1"/>
</dbReference>